<feature type="compositionally biased region" description="Low complexity" evidence="1">
    <location>
        <begin position="29"/>
        <end position="49"/>
    </location>
</feature>
<dbReference type="Proteomes" id="UP000230709">
    <property type="component" value="Chromosome"/>
</dbReference>
<gene>
    <name evidence="2" type="ORF">CQW49_15165</name>
</gene>
<dbReference type="KEGG" id="mtw:CQW49_15165"/>
<evidence type="ECO:0000313" key="2">
    <source>
        <dbReference type="EMBL" id="ATQ69066.1"/>
    </source>
</evidence>
<protein>
    <submittedName>
        <fullName evidence="2">Uncharacterized protein</fullName>
    </submittedName>
</protein>
<organism evidence="2 3">
    <name type="scientific">Methylosinus trichosporium (strain ATCC 35070 / NCIMB 11131 / UNIQEM 75 / OB3b)</name>
    <dbReference type="NCBI Taxonomy" id="595536"/>
    <lineage>
        <taxon>Bacteria</taxon>
        <taxon>Pseudomonadati</taxon>
        <taxon>Pseudomonadota</taxon>
        <taxon>Alphaproteobacteria</taxon>
        <taxon>Hyphomicrobiales</taxon>
        <taxon>Methylocystaceae</taxon>
        <taxon>Methylosinus</taxon>
    </lineage>
</organism>
<name>A0A2D2D275_METT3</name>
<dbReference type="STRING" id="595536.GCA_000178815_02149"/>
<proteinExistence type="predicted"/>
<dbReference type="RefSeq" id="WP_003611797.1">
    <property type="nucleotide sequence ID" value="NZ_ADVE02000001.1"/>
</dbReference>
<evidence type="ECO:0000313" key="3">
    <source>
        <dbReference type="Proteomes" id="UP000230709"/>
    </source>
</evidence>
<keyword evidence="3" id="KW-1185">Reference proteome</keyword>
<feature type="region of interest" description="Disordered" evidence="1">
    <location>
        <begin position="25"/>
        <end position="52"/>
    </location>
</feature>
<accession>A0A2D2D275</accession>
<reference evidence="3" key="1">
    <citation type="submission" date="2017-10" db="EMBL/GenBank/DDBJ databases">
        <title>Completed PacBio SMRT sequence of Methylosinus trichosporium OB3b reveals presence of a third large plasmid.</title>
        <authorList>
            <person name="Charles T.C."/>
            <person name="Lynch M.D.J."/>
            <person name="Heil J.R."/>
            <person name="Cheng J."/>
        </authorList>
    </citation>
    <scope>NUCLEOTIDE SEQUENCE [LARGE SCALE GENOMIC DNA]</scope>
    <source>
        <strain evidence="3">OB3b</strain>
    </source>
</reference>
<dbReference type="EMBL" id="CP023737">
    <property type="protein sequence ID" value="ATQ69066.1"/>
    <property type="molecule type" value="Genomic_DNA"/>
</dbReference>
<evidence type="ECO:0000256" key="1">
    <source>
        <dbReference type="SAM" id="MobiDB-lite"/>
    </source>
</evidence>
<dbReference type="AlphaFoldDB" id="A0A2D2D275"/>
<sequence>MALSKRQVSQLQKIVETVQAILATEEKQSSQPSKSKAASRGAAGTTSSRRSGKELAAFRKALLAERKSGVPVAEIAKRHKVSKSYIYQL</sequence>